<sequence length="190" mass="21985">MFGRDKNAARKKRGEEERARLLSGDHPTKRHYKKIVGSKKKGCTAGIDVKQVTRFIDYKDCNSKWSKRKASEEIRLARLRGETLASERRFYIRLPSNEDHQKTHSVGELTGFLNPLNSELRKKIHELVTHGVTTVKEMKRHLRIHVETVLFPSPQSRPPCTNLAYYPTEKCLRNHIYASIVKLSYATNVD</sequence>
<dbReference type="PANTHER" id="PTHR47456:SF1">
    <property type="entry name" value="PHD-TYPE DOMAIN-CONTAINING PROTEIN"/>
    <property type="match status" value="1"/>
</dbReference>
<dbReference type="InParanoid" id="A0A7M7NG64"/>
<dbReference type="Proteomes" id="UP000007110">
    <property type="component" value="Unassembled WGS sequence"/>
</dbReference>
<dbReference type="Pfam" id="PF15299">
    <property type="entry name" value="ALS2CR8"/>
    <property type="match status" value="1"/>
</dbReference>
<dbReference type="KEGG" id="spu:115922127"/>
<keyword evidence="3" id="KW-1185">Reference proteome</keyword>
<dbReference type="AlphaFoldDB" id="A0A7M7NG64"/>
<reference evidence="2" key="2">
    <citation type="submission" date="2021-01" db="UniProtKB">
        <authorList>
            <consortium name="EnsemblMetazoa"/>
        </authorList>
    </citation>
    <scope>IDENTIFICATION</scope>
</reference>
<proteinExistence type="predicted"/>
<accession>A0A7M7NG64</accession>
<feature type="compositionally biased region" description="Basic and acidic residues" evidence="1">
    <location>
        <begin position="1"/>
        <end position="20"/>
    </location>
</feature>
<evidence type="ECO:0000256" key="1">
    <source>
        <dbReference type="SAM" id="MobiDB-lite"/>
    </source>
</evidence>
<dbReference type="OrthoDB" id="6138190at2759"/>
<feature type="region of interest" description="Disordered" evidence="1">
    <location>
        <begin position="1"/>
        <end position="25"/>
    </location>
</feature>
<name>A0A7M7NG64_STRPU</name>
<dbReference type="GeneID" id="115922127"/>
<evidence type="ECO:0000313" key="3">
    <source>
        <dbReference type="Proteomes" id="UP000007110"/>
    </source>
</evidence>
<protein>
    <submittedName>
        <fullName evidence="2">Uncharacterized protein</fullName>
    </submittedName>
</protein>
<dbReference type="GO" id="GO:0003700">
    <property type="term" value="F:DNA-binding transcription factor activity"/>
    <property type="evidence" value="ECO:0007669"/>
    <property type="project" value="InterPro"/>
</dbReference>
<dbReference type="InterPro" id="IPR029309">
    <property type="entry name" value="CaRF"/>
</dbReference>
<dbReference type="RefSeq" id="XP_030836081.1">
    <property type="nucleotide sequence ID" value="XM_030980221.1"/>
</dbReference>
<reference evidence="3" key="1">
    <citation type="submission" date="2015-02" db="EMBL/GenBank/DDBJ databases">
        <title>Genome sequencing for Strongylocentrotus purpuratus.</title>
        <authorList>
            <person name="Murali S."/>
            <person name="Liu Y."/>
            <person name="Vee V."/>
            <person name="English A."/>
            <person name="Wang M."/>
            <person name="Skinner E."/>
            <person name="Han Y."/>
            <person name="Muzny D.M."/>
            <person name="Worley K.C."/>
            <person name="Gibbs R.A."/>
        </authorList>
    </citation>
    <scope>NUCLEOTIDE SEQUENCE</scope>
</reference>
<organism evidence="2 3">
    <name type="scientific">Strongylocentrotus purpuratus</name>
    <name type="common">Purple sea urchin</name>
    <dbReference type="NCBI Taxonomy" id="7668"/>
    <lineage>
        <taxon>Eukaryota</taxon>
        <taxon>Metazoa</taxon>
        <taxon>Echinodermata</taxon>
        <taxon>Eleutherozoa</taxon>
        <taxon>Echinozoa</taxon>
        <taxon>Echinoidea</taxon>
        <taxon>Euechinoidea</taxon>
        <taxon>Echinacea</taxon>
        <taxon>Camarodonta</taxon>
        <taxon>Echinidea</taxon>
        <taxon>Strongylocentrotidae</taxon>
        <taxon>Strongylocentrotus</taxon>
    </lineage>
</organism>
<dbReference type="EnsemblMetazoa" id="XM_030980221">
    <property type="protein sequence ID" value="XP_030836081"/>
    <property type="gene ID" value="LOC115922127"/>
</dbReference>
<evidence type="ECO:0000313" key="2">
    <source>
        <dbReference type="EnsemblMetazoa" id="XP_030836081"/>
    </source>
</evidence>
<dbReference type="OMA" id="TRFIDYK"/>
<dbReference type="PANTHER" id="PTHR47456">
    <property type="entry name" value="PHD-TYPE DOMAIN-CONTAINING PROTEIN"/>
    <property type="match status" value="1"/>
</dbReference>